<dbReference type="RefSeq" id="WP_067434166.1">
    <property type="nucleotide sequence ID" value="NZ_CP072598.1"/>
</dbReference>
<accession>A0A0U5GR33</accession>
<feature type="signal peptide" evidence="1">
    <location>
        <begin position="1"/>
        <end position="22"/>
    </location>
</feature>
<feature type="chain" id="PRO_5006858125" evidence="1">
    <location>
        <begin position="23"/>
        <end position="181"/>
    </location>
</feature>
<dbReference type="InterPro" id="IPR009998">
    <property type="entry name" value="YfaZ"/>
</dbReference>
<dbReference type="InterPro" id="IPR011250">
    <property type="entry name" value="OMP/PagP_B-barrel"/>
</dbReference>
<dbReference type="PATRIC" id="fig|1619313.3.peg.3285"/>
<dbReference type="OrthoDB" id="6506259at2"/>
<evidence type="ECO:0000256" key="1">
    <source>
        <dbReference type="SAM" id="SignalP"/>
    </source>
</evidence>
<keyword evidence="3" id="KW-1185">Reference proteome</keyword>
<evidence type="ECO:0000313" key="2">
    <source>
        <dbReference type="EMBL" id="CUU25396.1"/>
    </source>
</evidence>
<gene>
    <name evidence="2" type="ORF">EM595_3165</name>
</gene>
<dbReference type="EMBL" id="LN907827">
    <property type="protein sequence ID" value="CUU25396.1"/>
    <property type="molecule type" value="Genomic_DNA"/>
</dbReference>
<dbReference type="Pfam" id="PF07437">
    <property type="entry name" value="YfaZ"/>
    <property type="match status" value="1"/>
</dbReference>
<dbReference type="InterPro" id="IPR023614">
    <property type="entry name" value="Porin_dom_sf"/>
</dbReference>
<dbReference type="Gene3D" id="2.40.160.10">
    <property type="entry name" value="Porin"/>
    <property type="match status" value="1"/>
</dbReference>
<dbReference type="STRING" id="1619313.EM595_3165"/>
<protein>
    <submittedName>
        <fullName evidence="2">Membrane protein</fullName>
    </submittedName>
</protein>
<proteinExistence type="predicted"/>
<evidence type="ECO:0000313" key="3">
    <source>
        <dbReference type="Proteomes" id="UP000059419"/>
    </source>
</evidence>
<dbReference type="SUPFAM" id="SSF56925">
    <property type="entry name" value="OMPA-like"/>
    <property type="match status" value="1"/>
</dbReference>
<dbReference type="KEGG" id="ege:EM595_3165"/>
<keyword evidence="1" id="KW-0732">Signal</keyword>
<dbReference type="GeneID" id="84611866"/>
<sequence>MNKKVLLSSGLAMMVLAGSAQAIEGSVDVGKHYTNLNVGLGTNSPGLFLNGNWLRSDHDGSLSGLGLGYNIDAGPLRVSPTAKAMYTHPENGKDGFAVAVGAGASYTFSDMFGLYGEYYYAPDAFADRIDSYQQASGGLSFTPISLLNVRVGYQYIELNNKDGRKDNVIADGPYVGASLRF</sequence>
<organism evidence="2 3">
    <name type="scientific">Duffyella gerundensis</name>
    <dbReference type="NCBI Taxonomy" id="1619313"/>
    <lineage>
        <taxon>Bacteria</taxon>
        <taxon>Pseudomonadati</taxon>
        <taxon>Pseudomonadota</taxon>
        <taxon>Gammaproteobacteria</taxon>
        <taxon>Enterobacterales</taxon>
        <taxon>Erwiniaceae</taxon>
        <taxon>Duffyella</taxon>
    </lineage>
</organism>
<reference evidence="3" key="1">
    <citation type="submission" date="2015-11" db="EMBL/GenBank/DDBJ databases">
        <authorList>
            <person name="Blom J."/>
        </authorList>
    </citation>
    <scope>NUCLEOTIDE SEQUENCE [LARGE SCALE GENOMIC DNA]</scope>
</reference>
<dbReference type="Proteomes" id="UP000059419">
    <property type="component" value="Chromosome 1"/>
</dbReference>
<dbReference type="AlphaFoldDB" id="A0A0U5GR33"/>
<name>A0A0U5GR33_9GAMM</name>